<proteinExistence type="predicted"/>
<evidence type="ECO:0000313" key="2">
    <source>
        <dbReference type="Proteomes" id="UP000068164"/>
    </source>
</evidence>
<dbReference type="Gene3D" id="3.90.850.10">
    <property type="entry name" value="Fumarylacetoacetase-like, C-terminal domain"/>
    <property type="match status" value="1"/>
</dbReference>
<evidence type="ECO:0000313" key="1">
    <source>
        <dbReference type="EMBL" id="KWV56526.1"/>
    </source>
</evidence>
<dbReference type="Proteomes" id="UP000068164">
    <property type="component" value="Unassembled WGS sequence"/>
</dbReference>
<dbReference type="EMBL" id="LNCD01000036">
    <property type="protein sequence ID" value="KWV56526.1"/>
    <property type="molecule type" value="Genomic_DNA"/>
</dbReference>
<dbReference type="PANTHER" id="PTHR30143">
    <property type="entry name" value="ACID HYDRATASE"/>
    <property type="match status" value="1"/>
</dbReference>
<dbReference type="GO" id="GO:0005737">
    <property type="term" value="C:cytoplasm"/>
    <property type="evidence" value="ECO:0007669"/>
    <property type="project" value="TreeGrafter"/>
</dbReference>
<dbReference type="PANTHER" id="PTHR30143:SF0">
    <property type="entry name" value="2-KETO-4-PENTENOATE HYDRATASE"/>
    <property type="match status" value="1"/>
</dbReference>
<reference evidence="1 2" key="1">
    <citation type="submission" date="2015-11" db="EMBL/GenBank/DDBJ databases">
        <title>Draft Genome Sequence of the Strain BR 10423 (Rhizobium sp.) isolated from nodules of Mimosa pudica.</title>
        <authorList>
            <person name="Barauna A.C."/>
            <person name="Zilli J.E."/>
            <person name="Simoes-Araujo J.L."/>
            <person name="Reis V.M."/>
            <person name="James E.K."/>
            <person name="Reis F.B.Jr."/>
            <person name="Rouws L.F."/>
            <person name="Passos S.R."/>
            <person name="Gois S.R."/>
        </authorList>
    </citation>
    <scope>NUCLEOTIDE SEQUENCE [LARGE SCALE GENOMIC DNA]</scope>
    <source>
        <strain evidence="1 2">BR10423</strain>
    </source>
</reference>
<gene>
    <name evidence="1" type="ORF">AS026_33710</name>
</gene>
<dbReference type="OrthoDB" id="9792137at2"/>
<sequence>MYFELKDATADILAKSRRREDLCDLPLNLITSEKEAYDIQAIAQDALGFGRLGYSIVGTSHASRRMLGLTTPVYAEIPSSTLLEGIKEFRLPPETIGVQCEFVFTMRRSYPEPGEVIEIRTARDAILSCRPAIGIIGRRTRRTYIGDYAAIADFGLHVATICGDPVPRIPPSEVARIDVTTFLFKHTVFSGKATSVMGDPLNAATWLAAELAAKGRQLEPNEIVATGSCTKILQVWPGQHLAADFGPLGQIECIFT</sequence>
<name>A0A125Q979_9HYPH</name>
<dbReference type="SUPFAM" id="SSF56529">
    <property type="entry name" value="FAH"/>
    <property type="match status" value="1"/>
</dbReference>
<dbReference type="RefSeq" id="WP_062369249.1">
    <property type="nucleotide sequence ID" value="NZ_LNCD01000036.1"/>
</dbReference>
<comment type="caution">
    <text evidence="1">The sequence shown here is derived from an EMBL/GenBank/DDBJ whole genome shotgun (WGS) entry which is preliminary data.</text>
</comment>
<dbReference type="InterPro" id="IPR050772">
    <property type="entry name" value="Hydratase-Decarb/MhpD_sf"/>
</dbReference>
<dbReference type="InterPro" id="IPR036663">
    <property type="entry name" value="Fumarylacetoacetase_C_sf"/>
</dbReference>
<dbReference type="GO" id="GO:0008684">
    <property type="term" value="F:2-oxopent-4-enoate hydratase activity"/>
    <property type="evidence" value="ECO:0007669"/>
    <property type="project" value="TreeGrafter"/>
</dbReference>
<dbReference type="AlphaFoldDB" id="A0A125Q979"/>
<keyword evidence="2" id="KW-1185">Reference proteome</keyword>
<accession>A0A125Q979</accession>
<organism evidence="1 2">
    <name type="scientific">Rhizobium altiplani</name>
    <dbReference type="NCBI Taxonomy" id="1864509"/>
    <lineage>
        <taxon>Bacteria</taxon>
        <taxon>Pseudomonadati</taxon>
        <taxon>Pseudomonadota</taxon>
        <taxon>Alphaproteobacteria</taxon>
        <taxon>Hyphomicrobiales</taxon>
        <taxon>Rhizobiaceae</taxon>
        <taxon>Rhizobium/Agrobacterium group</taxon>
        <taxon>Rhizobium</taxon>
    </lineage>
</organism>
<protein>
    <submittedName>
        <fullName evidence="1">Hydratase</fullName>
    </submittedName>
</protein>